<organism evidence="1 2">
    <name type="scientific">Striga asiatica</name>
    <name type="common">Asiatic witchweed</name>
    <name type="synonym">Buchnera asiatica</name>
    <dbReference type="NCBI Taxonomy" id="4170"/>
    <lineage>
        <taxon>Eukaryota</taxon>
        <taxon>Viridiplantae</taxon>
        <taxon>Streptophyta</taxon>
        <taxon>Embryophyta</taxon>
        <taxon>Tracheophyta</taxon>
        <taxon>Spermatophyta</taxon>
        <taxon>Magnoliopsida</taxon>
        <taxon>eudicotyledons</taxon>
        <taxon>Gunneridae</taxon>
        <taxon>Pentapetalae</taxon>
        <taxon>asterids</taxon>
        <taxon>lamiids</taxon>
        <taxon>Lamiales</taxon>
        <taxon>Orobanchaceae</taxon>
        <taxon>Buchnereae</taxon>
        <taxon>Striga</taxon>
    </lineage>
</organism>
<sequence length="121" mass="13009">MDSRLEDARSFRSEIVFTLFSDLGGELENPVGCIRLEFDATALPFLLLFFFFRAEAISASPSRLKSNLTAGDSAGDRERLLFPGAAVDGGARGVARSTAADDFLVDLFLISCSPSTVCCCD</sequence>
<protein>
    <submittedName>
        <fullName evidence="1">Molecular chaperone Hsp40/DnaJ family protein</fullName>
    </submittedName>
</protein>
<accession>A0A5A7RGD7</accession>
<evidence type="ECO:0000313" key="2">
    <source>
        <dbReference type="Proteomes" id="UP000325081"/>
    </source>
</evidence>
<proteinExistence type="predicted"/>
<keyword evidence="2" id="KW-1185">Reference proteome</keyword>
<dbReference type="EMBL" id="BKCP01012625">
    <property type="protein sequence ID" value="GER56244.1"/>
    <property type="molecule type" value="Genomic_DNA"/>
</dbReference>
<dbReference type="Proteomes" id="UP000325081">
    <property type="component" value="Unassembled WGS sequence"/>
</dbReference>
<gene>
    <name evidence="1" type="ORF">STAS_33953</name>
</gene>
<reference evidence="2" key="1">
    <citation type="journal article" date="2019" name="Curr. Biol.">
        <title>Genome Sequence of Striga asiatica Provides Insight into the Evolution of Plant Parasitism.</title>
        <authorList>
            <person name="Yoshida S."/>
            <person name="Kim S."/>
            <person name="Wafula E.K."/>
            <person name="Tanskanen J."/>
            <person name="Kim Y.M."/>
            <person name="Honaas L."/>
            <person name="Yang Z."/>
            <person name="Spallek T."/>
            <person name="Conn C.E."/>
            <person name="Ichihashi Y."/>
            <person name="Cheong K."/>
            <person name="Cui S."/>
            <person name="Der J.P."/>
            <person name="Gundlach H."/>
            <person name="Jiao Y."/>
            <person name="Hori C."/>
            <person name="Ishida J.K."/>
            <person name="Kasahara H."/>
            <person name="Kiba T."/>
            <person name="Kim M.S."/>
            <person name="Koo N."/>
            <person name="Laohavisit A."/>
            <person name="Lee Y.H."/>
            <person name="Lumba S."/>
            <person name="McCourt P."/>
            <person name="Mortimer J.C."/>
            <person name="Mutuku J.M."/>
            <person name="Nomura T."/>
            <person name="Sasaki-Sekimoto Y."/>
            <person name="Seto Y."/>
            <person name="Wang Y."/>
            <person name="Wakatake T."/>
            <person name="Sakakibara H."/>
            <person name="Demura T."/>
            <person name="Yamaguchi S."/>
            <person name="Yoneyama K."/>
            <person name="Manabe R.I."/>
            <person name="Nelson D.C."/>
            <person name="Schulman A.H."/>
            <person name="Timko M.P."/>
            <person name="dePamphilis C.W."/>
            <person name="Choi D."/>
            <person name="Shirasu K."/>
        </authorList>
    </citation>
    <scope>NUCLEOTIDE SEQUENCE [LARGE SCALE GENOMIC DNA]</scope>
    <source>
        <strain evidence="2">cv. UVA1</strain>
    </source>
</reference>
<dbReference type="AlphaFoldDB" id="A0A5A7RGD7"/>
<evidence type="ECO:0000313" key="1">
    <source>
        <dbReference type="EMBL" id="GER56244.1"/>
    </source>
</evidence>
<comment type="caution">
    <text evidence="1">The sequence shown here is derived from an EMBL/GenBank/DDBJ whole genome shotgun (WGS) entry which is preliminary data.</text>
</comment>
<name>A0A5A7RGD7_STRAF</name>